<evidence type="ECO:0000313" key="1">
    <source>
        <dbReference type="EMBL" id="WOE66363.1"/>
    </source>
</evidence>
<dbReference type="Proteomes" id="UP001302667">
    <property type="component" value="Chromosome"/>
</dbReference>
<dbReference type="EMBL" id="CP136584">
    <property type="protein sequence ID" value="WOE66363.1"/>
    <property type="molecule type" value="Genomic_DNA"/>
</dbReference>
<sequence>MNCVEKRLLRSAINAVAHFNSNAWWELKRQIFEGGYQSDYPVQGDFDFRAQRAVEGLPDETKALLINEWKSASPRRAQHSDSKILEAYARIIVEEVVERARLAAYRTINW</sequence>
<protein>
    <submittedName>
        <fullName evidence="1">Uncharacterized protein</fullName>
    </submittedName>
</protein>
<organism evidence="1 2">
    <name type="scientific">Aeromonas allosaccharophila</name>
    <dbReference type="NCBI Taxonomy" id="656"/>
    <lineage>
        <taxon>Bacteria</taxon>
        <taxon>Pseudomonadati</taxon>
        <taxon>Pseudomonadota</taxon>
        <taxon>Gammaproteobacteria</taxon>
        <taxon>Aeromonadales</taxon>
        <taxon>Aeromonadaceae</taxon>
        <taxon>Aeromonas</taxon>
    </lineage>
</organism>
<accession>A0ABZ0FAG0</accession>
<reference evidence="1 2" key="1">
    <citation type="submission" date="2023-10" db="EMBL/GenBank/DDBJ databases">
        <title>Genome analysis of psychrotrophic aerobic bacterium Aeromonas allosaccharophila BIM B-1809 isolated from infected fish.</title>
        <authorList>
            <person name="Leanovich S.I."/>
            <person name="Sidarenka A.V."/>
            <person name="Akhremchuk A.E."/>
            <person name="Sikolenko M.A."/>
            <person name="Valentovich L.N."/>
        </authorList>
    </citation>
    <scope>NUCLEOTIDE SEQUENCE [LARGE SCALE GENOMIC DNA]</scope>
    <source>
        <strain evidence="1 2">BIM B-1809</strain>
    </source>
</reference>
<gene>
    <name evidence="1" type="ORF">RY972_20645</name>
</gene>
<proteinExistence type="predicted"/>
<evidence type="ECO:0000313" key="2">
    <source>
        <dbReference type="Proteomes" id="UP001302667"/>
    </source>
</evidence>
<name>A0ABZ0FAG0_9GAMM</name>
<keyword evidence="2" id="KW-1185">Reference proteome</keyword>
<dbReference type="RefSeq" id="WP_182933299.1">
    <property type="nucleotide sequence ID" value="NZ_CP136584.1"/>
</dbReference>